<dbReference type="AlphaFoldDB" id="A0A7G9RPB4"/>
<evidence type="ECO:0000256" key="1">
    <source>
        <dbReference type="ARBA" id="ARBA00009369"/>
    </source>
</evidence>
<comment type="similarity">
    <text evidence="1 5">Belongs to the MreC family.</text>
</comment>
<evidence type="ECO:0000259" key="8">
    <source>
        <dbReference type="Pfam" id="PF04085"/>
    </source>
</evidence>
<keyword evidence="6" id="KW-0175">Coiled coil</keyword>
<organism evidence="9 10">
    <name type="scientific">Diaphorobacter ruginosibacter</name>
    <dbReference type="NCBI Taxonomy" id="1715720"/>
    <lineage>
        <taxon>Bacteria</taxon>
        <taxon>Pseudomonadati</taxon>
        <taxon>Pseudomonadota</taxon>
        <taxon>Betaproteobacteria</taxon>
        <taxon>Burkholderiales</taxon>
        <taxon>Comamonadaceae</taxon>
        <taxon>Diaphorobacter</taxon>
    </lineage>
</organism>
<dbReference type="Gene3D" id="2.40.10.350">
    <property type="entry name" value="Rod shape-determining protein MreC, domain 2"/>
    <property type="match status" value="1"/>
</dbReference>
<evidence type="ECO:0000313" key="10">
    <source>
        <dbReference type="Proteomes" id="UP000515811"/>
    </source>
</evidence>
<dbReference type="KEGG" id="drg:H9K76_00600"/>
<dbReference type="InterPro" id="IPR055342">
    <property type="entry name" value="MreC_beta-barrel_core"/>
</dbReference>
<keyword evidence="3 5" id="KW-0133">Cell shape</keyword>
<evidence type="ECO:0000256" key="3">
    <source>
        <dbReference type="ARBA" id="ARBA00022960"/>
    </source>
</evidence>
<protein>
    <recommendedName>
        <fullName evidence="2 5">Cell shape-determining protein MreC</fullName>
    </recommendedName>
    <alternativeName>
        <fullName evidence="4 5">Cell shape protein MreC</fullName>
    </alternativeName>
</protein>
<dbReference type="PANTHER" id="PTHR34138:SF1">
    <property type="entry name" value="CELL SHAPE-DETERMINING PROTEIN MREC"/>
    <property type="match status" value="1"/>
</dbReference>
<feature type="coiled-coil region" evidence="6">
    <location>
        <begin position="79"/>
        <end position="126"/>
    </location>
</feature>
<evidence type="ECO:0000256" key="5">
    <source>
        <dbReference type="PIRNR" id="PIRNR038471"/>
    </source>
</evidence>
<keyword evidence="10" id="KW-1185">Reference proteome</keyword>
<name>A0A7G9RPB4_9BURK</name>
<sequence length="324" mass="34980">MPLGTLDRKAPSLFKHGPSPLARLTLYSALALFLMVADARFHVTEPIRGAIGTVLMPIQWAMLKPVEFAQYGAGYFQALEDAQKGRDEAQSRMAAMSQQANQVDLLLQENTQLRQLLELRERVKAEGMAAQVVYDAADPYTRRVVIDRGQIAGVVPGSPVIDASGVLGQVTRVFPLSSEVTLLIDRDQAIPVRNMRTGARGVAYGDPVMLHGGGMELRFMPSNADVQEGDLLSTSGMDGVYQPGLPVARVIKVEKRADSSFSRIYCQPLAQMSGAQYVSVLKPLTDGVRAEVEAEVPAPKSGKAEKPAKATKDLPGRAQNGGRP</sequence>
<reference evidence="9 10" key="1">
    <citation type="submission" date="2020-08" db="EMBL/GenBank/DDBJ databases">
        <title>Genome sequence of Diaphorobacter ruginosibacter DSM 27467T.</title>
        <authorList>
            <person name="Hyun D.-W."/>
            <person name="Bae J.-W."/>
        </authorList>
    </citation>
    <scope>NUCLEOTIDE SEQUENCE [LARGE SCALE GENOMIC DNA]</scope>
    <source>
        <strain evidence="9 10">DSM 27467</strain>
    </source>
</reference>
<evidence type="ECO:0000256" key="7">
    <source>
        <dbReference type="SAM" id="MobiDB-lite"/>
    </source>
</evidence>
<dbReference type="RefSeq" id="WP_187597692.1">
    <property type="nucleotide sequence ID" value="NZ_CP060714.1"/>
</dbReference>
<dbReference type="NCBIfam" id="TIGR00219">
    <property type="entry name" value="mreC"/>
    <property type="match status" value="1"/>
</dbReference>
<evidence type="ECO:0000256" key="4">
    <source>
        <dbReference type="ARBA" id="ARBA00032089"/>
    </source>
</evidence>
<dbReference type="Pfam" id="PF04085">
    <property type="entry name" value="MreC"/>
    <property type="match status" value="1"/>
</dbReference>
<feature type="compositionally biased region" description="Basic and acidic residues" evidence="7">
    <location>
        <begin position="302"/>
        <end position="315"/>
    </location>
</feature>
<dbReference type="Gene3D" id="2.40.10.340">
    <property type="entry name" value="Rod shape-determining protein MreC, domain 1"/>
    <property type="match status" value="1"/>
</dbReference>
<accession>A0A7G9RPB4</accession>
<dbReference type="InterPro" id="IPR042177">
    <property type="entry name" value="Cell/Rod_1"/>
</dbReference>
<evidence type="ECO:0000256" key="2">
    <source>
        <dbReference type="ARBA" id="ARBA00013855"/>
    </source>
</evidence>
<comment type="function">
    <text evidence="5">Involved in formation and maintenance of cell shape.</text>
</comment>
<dbReference type="PIRSF" id="PIRSF038471">
    <property type="entry name" value="MreC"/>
    <property type="match status" value="1"/>
</dbReference>
<dbReference type="InterPro" id="IPR007221">
    <property type="entry name" value="MreC"/>
</dbReference>
<dbReference type="Proteomes" id="UP000515811">
    <property type="component" value="Chromosome"/>
</dbReference>
<dbReference type="GO" id="GO:0005886">
    <property type="term" value="C:plasma membrane"/>
    <property type="evidence" value="ECO:0007669"/>
    <property type="project" value="TreeGrafter"/>
</dbReference>
<evidence type="ECO:0000256" key="6">
    <source>
        <dbReference type="SAM" id="Coils"/>
    </source>
</evidence>
<feature type="domain" description="Rod shape-determining protein MreC beta-barrel core" evidence="8">
    <location>
        <begin position="132"/>
        <end position="282"/>
    </location>
</feature>
<dbReference type="EMBL" id="CP060714">
    <property type="protein sequence ID" value="QNN57439.1"/>
    <property type="molecule type" value="Genomic_DNA"/>
</dbReference>
<feature type="region of interest" description="Disordered" evidence="7">
    <location>
        <begin position="292"/>
        <end position="324"/>
    </location>
</feature>
<dbReference type="GO" id="GO:0008360">
    <property type="term" value="P:regulation of cell shape"/>
    <property type="evidence" value="ECO:0007669"/>
    <property type="project" value="UniProtKB-KW"/>
</dbReference>
<proteinExistence type="inferred from homology"/>
<gene>
    <name evidence="9" type="primary">mreC</name>
    <name evidence="9" type="ORF">H9K76_00600</name>
</gene>
<dbReference type="InterPro" id="IPR042175">
    <property type="entry name" value="Cell/Rod_MreC_2"/>
</dbReference>
<evidence type="ECO:0000313" key="9">
    <source>
        <dbReference type="EMBL" id="QNN57439.1"/>
    </source>
</evidence>
<dbReference type="PANTHER" id="PTHR34138">
    <property type="entry name" value="CELL SHAPE-DETERMINING PROTEIN MREC"/>
    <property type="match status" value="1"/>
</dbReference>